<sequence length="279" mass="29865">MTEARTYPAGVPCWVDTDQQDVAAAQDFYGRLFGWTFENVLPDDVQEDYLIATLDGRDVAAIGSAHTGDEITWNTYIAVDDADATAAAVTAAGGAVPREPVDAGPGGRQAGCADPRGAHFKLWQPRRRLGAQLVNAPNTWNFSDLQTTDPDAAAAFYGPLFGWEFDDTGFATMIRRPGYADHLAATIDPGIKKRHAATGTPPGFSDAIGWVGRLTDEQLPEHWQVTFAVADRDGSAELAEKLGAAVVSSDDTMWAKTALIQDPQGARLVLSQFTPPEGS</sequence>
<evidence type="ECO:0000259" key="1">
    <source>
        <dbReference type="PROSITE" id="PS51819"/>
    </source>
</evidence>
<organism evidence="2 3">
    <name type="scientific">Mycolicibacterium mageritense</name>
    <name type="common">Mycobacterium mageritense</name>
    <dbReference type="NCBI Taxonomy" id="53462"/>
    <lineage>
        <taxon>Bacteria</taxon>
        <taxon>Bacillati</taxon>
        <taxon>Actinomycetota</taxon>
        <taxon>Actinomycetes</taxon>
        <taxon>Mycobacteriales</taxon>
        <taxon>Mycobacteriaceae</taxon>
        <taxon>Mycolicibacterium</taxon>
    </lineage>
</organism>
<dbReference type="Gene3D" id="3.10.180.10">
    <property type="entry name" value="2,3-Dihydroxybiphenyl 1,2-Dioxygenase, domain 1"/>
    <property type="match status" value="2"/>
</dbReference>
<gene>
    <name evidence="2" type="ORF">hbim_00858</name>
</gene>
<dbReference type="InterPro" id="IPR037523">
    <property type="entry name" value="VOC_core"/>
</dbReference>
<dbReference type="PANTHER" id="PTHR33993">
    <property type="entry name" value="GLYOXALASE-RELATED"/>
    <property type="match status" value="1"/>
</dbReference>
<dbReference type="Pfam" id="PF18029">
    <property type="entry name" value="Glyoxalase_6"/>
    <property type="match status" value="1"/>
</dbReference>
<reference evidence="2" key="1">
    <citation type="submission" date="2023-03" db="EMBL/GenBank/DDBJ databases">
        <title>Draft genome sequence of a Mycolicibacterium mageritense strain H4_3_1 isolated from a hybrid biological-inorganic system reactor.</title>
        <authorList>
            <person name="Feng X."/>
            <person name="Kazama D."/>
            <person name="Sato K."/>
            <person name="Kobayashi H."/>
        </authorList>
    </citation>
    <scope>NUCLEOTIDE SEQUENCE</scope>
    <source>
        <strain evidence="2">H4_3_1</strain>
    </source>
</reference>
<dbReference type="RefSeq" id="WP_286213633.1">
    <property type="nucleotide sequence ID" value="NZ_AP027452.1"/>
</dbReference>
<dbReference type="Proteomes" id="UP001241092">
    <property type="component" value="Chromosome"/>
</dbReference>
<dbReference type="AlphaFoldDB" id="A0AAI8TQE7"/>
<dbReference type="EMBL" id="AP027452">
    <property type="protein sequence ID" value="BDY26941.1"/>
    <property type="molecule type" value="Genomic_DNA"/>
</dbReference>
<dbReference type="SUPFAM" id="SSF54593">
    <property type="entry name" value="Glyoxalase/Bleomycin resistance protein/Dihydroxybiphenyl dioxygenase"/>
    <property type="match status" value="2"/>
</dbReference>
<proteinExistence type="predicted"/>
<name>A0AAI8TQE7_MYCME</name>
<dbReference type="Pfam" id="PF00903">
    <property type="entry name" value="Glyoxalase"/>
    <property type="match status" value="1"/>
</dbReference>
<dbReference type="InterPro" id="IPR052164">
    <property type="entry name" value="Anthracycline_SecMetBiosynth"/>
</dbReference>
<evidence type="ECO:0000313" key="3">
    <source>
        <dbReference type="Proteomes" id="UP001241092"/>
    </source>
</evidence>
<evidence type="ECO:0000313" key="2">
    <source>
        <dbReference type="EMBL" id="BDY26941.1"/>
    </source>
</evidence>
<dbReference type="InterPro" id="IPR029068">
    <property type="entry name" value="Glyas_Bleomycin-R_OHBP_Dase"/>
</dbReference>
<dbReference type="PANTHER" id="PTHR33993:SF14">
    <property type="entry name" value="GB|AAF24581.1"/>
    <property type="match status" value="1"/>
</dbReference>
<dbReference type="InterPro" id="IPR041581">
    <property type="entry name" value="Glyoxalase_6"/>
</dbReference>
<accession>A0AAI8TQE7</accession>
<feature type="domain" description="VOC" evidence="1">
    <location>
        <begin position="11"/>
        <end position="125"/>
    </location>
</feature>
<dbReference type="InterPro" id="IPR004360">
    <property type="entry name" value="Glyas_Fos-R_dOase_dom"/>
</dbReference>
<dbReference type="PROSITE" id="PS51819">
    <property type="entry name" value="VOC"/>
    <property type="match status" value="1"/>
</dbReference>
<protein>
    <submittedName>
        <fullName evidence="2">Glyoxylase CFP32</fullName>
    </submittedName>
</protein>